<keyword evidence="2" id="KW-1185">Reference proteome</keyword>
<feature type="non-terminal residue" evidence="1">
    <location>
        <position position="61"/>
    </location>
</feature>
<organism evidence="1 2">
    <name type="scientific">Cirrhinus mrigala</name>
    <name type="common">Mrigala</name>
    <dbReference type="NCBI Taxonomy" id="683832"/>
    <lineage>
        <taxon>Eukaryota</taxon>
        <taxon>Metazoa</taxon>
        <taxon>Chordata</taxon>
        <taxon>Craniata</taxon>
        <taxon>Vertebrata</taxon>
        <taxon>Euteleostomi</taxon>
        <taxon>Actinopterygii</taxon>
        <taxon>Neopterygii</taxon>
        <taxon>Teleostei</taxon>
        <taxon>Ostariophysi</taxon>
        <taxon>Cypriniformes</taxon>
        <taxon>Cyprinidae</taxon>
        <taxon>Labeoninae</taxon>
        <taxon>Labeonini</taxon>
        <taxon>Cirrhinus</taxon>
    </lineage>
</organism>
<dbReference type="EMBL" id="JAMKFB020000020">
    <property type="protein sequence ID" value="KAL0165319.1"/>
    <property type="molecule type" value="Genomic_DNA"/>
</dbReference>
<reference evidence="1 2" key="1">
    <citation type="submission" date="2024-05" db="EMBL/GenBank/DDBJ databases">
        <title>Genome sequencing and assembly of Indian major carp, Cirrhinus mrigala (Hamilton, 1822).</title>
        <authorList>
            <person name="Mohindra V."/>
            <person name="Chowdhury L.M."/>
            <person name="Lal K."/>
            <person name="Jena J.K."/>
        </authorList>
    </citation>
    <scope>NUCLEOTIDE SEQUENCE [LARGE SCALE GENOMIC DNA]</scope>
    <source>
        <strain evidence="1">CM1030</strain>
        <tissue evidence="1">Blood</tissue>
    </source>
</reference>
<dbReference type="Proteomes" id="UP001529510">
    <property type="component" value="Unassembled WGS sequence"/>
</dbReference>
<protein>
    <submittedName>
        <fullName evidence="1">Uncharacterized protein</fullName>
    </submittedName>
</protein>
<sequence>LAQAHQCVFRQDLLENISKERSEAENRCLRKCRAKREQCLHCEVRRSYNGTFRKRRDSRAD</sequence>
<comment type="caution">
    <text evidence="1">The sequence shown here is derived from an EMBL/GenBank/DDBJ whole genome shotgun (WGS) entry which is preliminary data.</text>
</comment>
<evidence type="ECO:0000313" key="2">
    <source>
        <dbReference type="Proteomes" id="UP001529510"/>
    </source>
</evidence>
<evidence type="ECO:0000313" key="1">
    <source>
        <dbReference type="EMBL" id="KAL0165319.1"/>
    </source>
</evidence>
<proteinExistence type="predicted"/>
<name>A0ABD0NTU1_CIRMR</name>
<gene>
    <name evidence="1" type="ORF">M9458_041072</name>
</gene>
<dbReference type="AlphaFoldDB" id="A0ABD0NTU1"/>
<accession>A0ABD0NTU1</accession>
<feature type="non-terminal residue" evidence="1">
    <location>
        <position position="1"/>
    </location>
</feature>